<proteinExistence type="predicted"/>
<keyword evidence="2" id="KW-1185">Reference proteome</keyword>
<comment type="caution">
    <text evidence="1">The sequence shown here is derived from an EMBL/GenBank/DDBJ whole genome shotgun (WGS) entry which is preliminary data.</text>
</comment>
<dbReference type="EMBL" id="JBGFTU010000011">
    <property type="protein sequence ID" value="MEZ0165269.1"/>
    <property type="molecule type" value="Genomic_DNA"/>
</dbReference>
<gene>
    <name evidence="1" type="ORF">AB2L27_10920</name>
</gene>
<dbReference type="Proteomes" id="UP001565927">
    <property type="component" value="Unassembled WGS sequence"/>
</dbReference>
<dbReference type="RefSeq" id="WP_370441495.1">
    <property type="nucleotide sequence ID" value="NZ_JBGFTU010000011.1"/>
</dbReference>
<reference evidence="1 2" key="1">
    <citation type="submission" date="2024-07" db="EMBL/GenBank/DDBJ databases">
        <authorList>
            <person name="Thanompreechachai J."/>
            <person name="Duangmal K."/>
        </authorList>
    </citation>
    <scope>NUCLEOTIDE SEQUENCE [LARGE SCALE GENOMIC DNA]</scope>
    <source>
        <strain evidence="1 2">LSe6-4</strain>
    </source>
</reference>
<name>A0ABV4H124_9ACTN</name>
<organism evidence="1 2">
    <name type="scientific">Kineococcus halophytocola</name>
    <dbReference type="NCBI Taxonomy" id="3234027"/>
    <lineage>
        <taxon>Bacteria</taxon>
        <taxon>Bacillati</taxon>
        <taxon>Actinomycetota</taxon>
        <taxon>Actinomycetes</taxon>
        <taxon>Kineosporiales</taxon>
        <taxon>Kineosporiaceae</taxon>
        <taxon>Kineococcus</taxon>
    </lineage>
</organism>
<accession>A0ABV4H124</accession>
<evidence type="ECO:0000313" key="2">
    <source>
        <dbReference type="Proteomes" id="UP001565927"/>
    </source>
</evidence>
<evidence type="ECO:0000313" key="1">
    <source>
        <dbReference type="EMBL" id="MEZ0165269.1"/>
    </source>
</evidence>
<sequence length="117" mass="12261">MLLMATLPGCSGQETGEITVETKLHLCREQQCRDLPAAGAEVIFYSGGDQVATATLNDAGRVTRTFDTGTYAVDVSMPELGLHITQDETPPASLGAGEGLTFALAFPGVLHLQPDPS</sequence>
<protein>
    <submittedName>
        <fullName evidence="1">Uncharacterized protein</fullName>
    </submittedName>
</protein>